<evidence type="ECO:0000313" key="3">
    <source>
        <dbReference type="Proteomes" id="UP001314796"/>
    </source>
</evidence>
<dbReference type="Proteomes" id="UP001314796">
    <property type="component" value="Unassembled WGS sequence"/>
</dbReference>
<feature type="transmembrane region" description="Helical" evidence="1">
    <location>
        <begin position="100"/>
        <end position="119"/>
    </location>
</feature>
<comment type="caution">
    <text evidence="2">The sequence shown here is derived from an EMBL/GenBank/DDBJ whole genome shotgun (WGS) entry which is preliminary data.</text>
</comment>
<keyword evidence="1" id="KW-1133">Transmembrane helix</keyword>
<keyword evidence="1" id="KW-0472">Membrane</keyword>
<feature type="transmembrane region" description="Helical" evidence="1">
    <location>
        <begin position="45"/>
        <end position="63"/>
    </location>
</feature>
<evidence type="ECO:0000256" key="1">
    <source>
        <dbReference type="SAM" id="Phobius"/>
    </source>
</evidence>
<dbReference type="Pfam" id="PF04020">
    <property type="entry name" value="Phage_holin_4_2"/>
    <property type="match status" value="1"/>
</dbReference>
<proteinExistence type="predicted"/>
<name>A0ABS2NRR3_9FIRM</name>
<dbReference type="InterPro" id="IPR007165">
    <property type="entry name" value="Phage_holin_4_2"/>
</dbReference>
<accession>A0ABS2NRR3</accession>
<protein>
    <submittedName>
        <fullName evidence="2">Uncharacterized membrane protein YvlD (DUF360 family)</fullName>
    </submittedName>
</protein>
<gene>
    <name evidence="2" type="ORF">JOC73_001833</name>
</gene>
<keyword evidence="1" id="KW-0812">Transmembrane</keyword>
<sequence length="124" mass="13202">MSDEHLKNARISTSGGWVSFILRFVLSSVVIAVAAFLTPGFSIRGLWSILIAAAVISLADYLINRVFKLDASPFGRGLTGFVVASVVIYGTQFFVPAMRVTILGAIIGAVIIGLLDMIMPGKTL</sequence>
<evidence type="ECO:0000313" key="2">
    <source>
        <dbReference type="EMBL" id="MBM7615264.1"/>
    </source>
</evidence>
<dbReference type="PANTHER" id="PTHR37309">
    <property type="entry name" value="SLR0284 PROTEIN"/>
    <property type="match status" value="1"/>
</dbReference>
<organism evidence="2 3">
    <name type="scientific">Alkaliphilus hydrothermalis</name>
    <dbReference type="NCBI Taxonomy" id="1482730"/>
    <lineage>
        <taxon>Bacteria</taxon>
        <taxon>Bacillati</taxon>
        <taxon>Bacillota</taxon>
        <taxon>Clostridia</taxon>
        <taxon>Peptostreptococcales</taxon>
        <taxon>Natronincolaceae</taxon>
        <taxon>Alkaliphilus</taxon>
    </lineage>
</organism>
<dbReference type="PANTHER" id="PTHR37309:SF1">
    <property type="entry name" value="SLR0284 PROTEIN"/>
    <property type="match status" value="1"/>
</dbReference>
<reference evidence="2 3" key="1">
    <citation type="submission" date="2021-01" db="EMBL/GenBank/DDBJ databases">
        <title>Genomic Encyclopedia of Type Strains, Phase IV (KMG-IV): sequencing the most valuable type-strain genomes for metagenomic binning, comparative biology and taxonomic classification.</title>
        <authorList>
            <person name="Goeker M."/>
        </authorList>
    </citation>
    <scope>NUCLEOTIDE SEQUENCE [LARGE SCALE GENOMIC DNA]</scope>
    <source>
        <strain evidence="2 3">DSM 25890</strain>
    </source>
</reference>
<dbReference type="EMBL" id="JAFBEE010000011">
    <property type="protein sequence ID" value="MBM7615264.1"/>
    <property type="molecule type" value="Genomic_DNA"/>
</dbReference>
<feature type="transmembrane region" description="Helical" evidence="1">
    <location>
        <begin position="20"/>
        <end position="39"/>
    </location>
</feature>
<keyword evidence="3" id="KW-1185">Reference proteome</keyword>
<feature type="transmembrane region" description="Helical" evidence="1">
    <location>
        <begin position="75"/>
        <end position="94"/>
    </location>
</feature>
<dbReference type="RefSeq" id="WP_204402261.1">
    <property type="nucleotide sequence ID" value="NZ_JAFBEE010000011.1"/>
</dbReference>